<gene>
    <name evidence="3" type="ORF">ACJMK2_032285</name>
</gene>
<reference evidence="3 4" key="1">
    <citation type="submission" date="2024-11" db="EMBL/GenBank/DDBJ databases">
        <title>Chromosome-level genome assembly of the freshwater bivalve Anodonta woodiana.</title>
        <authorList>
            <person name="Chen X."/>
        </authorList>
    </citation>
    <scope>NUCLEOTIDE SEQUENCE [LARGE SCALE GENOMIC DNA]</scope>
    <source>
        <strain evidence="3">MN2024</strain>
        <tissue evidence="3">Gills</tissue>
    </source>
</reference>
<feature type="region of interest" description="Disordered" evidence="1">
    <location>
        <begin position="69"/>
        <end position="90"/>
    </location>
</feature>
<dbReference type="Pfam" id="PF01612">
    <property type="entry name" value="DNA_pol_A_exo1"/>
    <property type="match status" value="1"/>
</dbReference>
<accession>A0ABD3X4U8</accession>
<feature type="compositionally biased region" description="Low complexity" evidence="1">
    <location>
        <begin position="505"/>
        <end position="514"/>
    </location>
</feature>
<feature type="compositionally biased region" description="Polar residues" evidence="1">
    <location>
        <begin position="721"/>
        <end position="733"/>
    </location>
</feature>
<dbReference type="InterPro" id="IPR012337">
    <property type="entry name" value="RNaseH-like_sf"/>
</dbReference>
<dbReference type="InterPro" id="IPR036397">
    <property type="entry name" value="RNaseH_sf"/>
</dbReference>
<protein>
    <recommendedName>
        <fullName evidence="2">3'-5' exonuclease domain-containing protein</fullName>
    </recommendedName>
</protein>
<dbReference type="SMART" id="SM00474">
    <property type="entry name" value="35EXOc"/>
    <property type="match status" value="1"/>
</dbReference>
<dbReference type="AlphaFoldDB" id="A0ABD3X4U8"/>
<proteinExistence type="predicted"/>
<sequence length="775" mass="87462">MANYVGHRVLLTLQDNNTLEGYMYSTDACNNKITLESVKVCGSKKSLPGLQNFYSNEIENIEILEEKKQQISGKGKKKTTEEQANAKGSRLMETKNRPSHLKRMQIFETQNVLFKNILDKNEVEKENTDMTVGRKENMEPQAEWFTVIAQISDLFTEAIAYIKKHNIIGVAIEGVEIGRNGKLLWLQIGTPDHVFLFDVLTLGEDCFEKGLKDILENGNILKVLHNCRFPSDLLYHQYGIKLINIFDTQVADVFVYRTKRSSWPRHVQGLPACLMHHLNLRLQDVHIMTVRENSRKDDEEVWSRRPAPQQLLEAAAKNVMYLLELRNILLEKMLEEFVAGVDIYLSQVRDASTEDAKRYQGMAHLLPVAFQDIKQFMNTYCGPVKRMADDNGFTENCDSVTNPNIIFSRHSFWHAGTVGKGRGVLARDSQEDFPVPGNKISSCDTGKLDTNTGSPTILTPEKNPTVISTPKTSFTSPRSEKDELDNSVLKSMFTPIVSSDDEGISENSDSSSSERLTEGLSGTSLIRAIMQQQKFDIPSVPSIGKRLEDYNLMPAGAILPKARRYDKRQIENNSKKAYFERNKGEAEGISKTGTTNLHARREETNEGFRNSSVENDLSVYLSSKNCRDSQGLSDDQKVPDPAVIEKCSDHSLFNQRQHGISNYISDKKLNLPQNRTSLVSHTEGQIGTSMVQVQKINSGDAEARINVESFKGFLQKFQHQTSPNNIYPSQHSTASKETDSQDQNSREVNSDIRPMSARFKQLEELVRSQKQSASS</sequence>
<feature type="region of interest" description="Disordered" evidence="1">
    <location>
        <begin position="433"/>
        <end position="483"/>
    </location>
</feature>
<feature type="compositionally biased region" description="Basic and acidic residues" evidence="1">
    <location>
        <begin position="734"/>
        <end position="750"/>
    </location>
</feature>
<dbReference type="PANTHER" id="PTHR46628">
    <property type="entry name" value="PIRNA BIOGENESIS PROTEIN EXD1"/>
    <property type="match status" value="1"/>
</dbReference>
<feature type="domain" description="3'-5' exonuclease" evidence="2">
    <location>
        <begin position="146"/>
        <end position="334"/>
    </location>
</feature>
<dbReference type="EMBL" id="JBJQND010000004">
    <property type="protein sequence ID" value="KAL3880013.1"/>
    <property type="molecule type" value="Genomic_DNA"/>
</dbReference>
<dbReference type="InterPro" id="IPR052144">
    <property type="entry name" value="piRNA_biogenesis_EXD1"/>
</dbReference>
<evidence type="ECO:0000259" key="2">
    <source>
        <dbReference type="SMART" id="SM00474"/>
    </source>
</evidence>
<keyword evidence="4" id="KW-1185">Reference proteome</keyword>
<name>A0ABD3X4U8_SINWO</name>
<evidence type="ECO:0000256" key="1">
    <source>
        <dbReference type="SAM" id="MobiDB-lite"/>
    </source>
</evidence>
<evidence type="ECO:0000313" key="4">
    <source>
        <dbReference type="Proteomes" id="UP001634394"/>
    </source>
</evidence>
<dbReference type="InterPro" id="IPR002562">
    <property type="entry name" value="3'-5'_exonuclease_dom"/>
</dbReference>
<feature type="region of interest" description="Disordered" evidence="1">
    <location>
        <begin position="497"/>
        <end position="519"/>
    </location>
</feature>
<evidence type="ECO:0000313" key="3">
    <source>
        <dbReference type="EMBL" id="KAL3880013.1"/>
    </source>
</evidence>
<feature type="region of interest" description="Disordered" evidence="1">
    <location>
        <begin position="721"/>
        <end position="755"/>
    </location>
</feature>
<organism evidence="3 4">
    <name type="scientific">Sinanodonta woodiana</name>
    <name type="common">Chinese pond mussel</name>
    <name type="synonym">Anodonta woodiana</name>
    <dbReference type="NCBI Taxonomy" id="1069815"/>
    <lineage>
        <taxon>Eukaryota</taxon>
        <taxon>Metazoa</taxon>
        <taxon>Spiralia</taxon>
        <taxon>Lophotrochozoa</taxon>
        <taxon>Mollusca</taxon>
        <taxon>Bivalvia</taxon>
        <taxon>Autobranchia</taxon>
        <taxon>Heteroconchia</taxon>
        <taxon>Palaeoheterodonta</taxon>
        <taxon>Unionida</taxon>
        <taxon>Unionoidea</taxon>
        <taxon>Unionidae</taxon>
        <taxon>Unioninae</taxon>
        <taxon>Sinanodonta</taxon>
    </lineage>
</organism>
<feature type="compositionally biased region" description="Polar residues" evidence="1">
    <location>
        <begin position="465"/>
        <end position="477"/>
    </location>
</feature>
<dbReference type="PANTHER" id="PTHR46628:SF1">
    <property type="entry name" value="PIRNA BIOGENESIS PROTEIN EXD1"/>
    <property type="match status" value="1"/>
</dbReference>
<feature type="compositionally biased region" description="Polar residues" evidence="1">
    <location>
        <begin position="439"/>
        <end position="457"/>
    </location>
</feature>
<dbReference type="Proteomes" id="UP001634394">
    <property type="component" value="Unassembled WGS sequence"/>
</dbReference>
<dbReference type="Gene3D" id="3.30.420.10">
    <property type="entry name" value="Ribonuclease H-like superfamily/Ribonuclease H"/>
    <property type="match status" value="1"/>
</dbReference>
<comment type="caution">
    <text evidence="3">The sequence shown here is derived from an EMBL/GenBank/DDBJ whole genome shotgun (WGS) entry which is preliminary data.</text>
</comment>
<dbReference type="SUPFAM" id="SSF53098">
    <property type="entry name" value="Ribonuclease H-like"/>
    <property type="match status" value="1"/>
</dbReference>